<dbReference type="InterPro" id="IPR013520">
    <property type="entry name" value="Ribonucl_H"/>
</dbReference>
<dbReference type="InterPro" id="IPR012337">
    <property type="entry name" value="RNaseH-like_sf"/>
</dbReference>
<dbReference type="EMBL" id="MN739000">
    <property type="protein sequence ID" value="QHT34487.1"/>
    <property type="molecule type" value="Genomic_DNA"/>
</dbReference>
<accession>A0A6C0EZ92</accession>
<keyword evidence="2" id="KW-0378">Hydrolase</keyword>
<evidence type="ECO:0000256" key="2">
    <source>
        <dbReference type="ARBA" id="ARBA00022801"/>
    </source>
</evidence>
<dbReference type="Pfam" id="PF00929">
    <property type="entry name" value="RNase_T"/>
    <property type="match status" value="1"/>
</dbReference>
<dbReference type="GO" id="GO:0008408">
    <property type="term" value="F:3'-5' exonuclease activity"/>
    <property type="evidence" value="ECO:0007669"/>
    <property type="project" value="TreeGrafter"/>
</dbReference>
<dbReference type="InterPro" id="IPR036397">
    <property type="entry name" value="RNaseH_sf"/>
</dbReference>
<protein>
    <recommendedName>
        <fullName evidence="4">Exonuclease domain-containing protein</fullName>
    </recommendedName>
</protein>
<feature type="domain" description="Exonuclease" evidence="4">
    <location>
        <begin position="2"/>
        <end position="204"/>
    </location>
</feature>
<evidence type="ECO:0000259" key="4">
    <source>
        <dbReference type="SMART" id="SM00479"/>
    </source>
</evidence>
<sequence>MRVICFDTETTGLPECRNTSIYETSKWPHIVQLSFMVYDDEAGEIVEEYDEIIKIDESVCLTPKSVEIHGISRDVISNRGVPIVDALLAFKRALNSCECCVGHNISFDKRLLIVEAIRNKGFDSGDNSYVQFQFKNEFCTMLKSVEICKIEKLRGDGTVYFKYPTLLELHNHLFKKIPNNAHNSKVDVLICLRCYCKLAHNQDLSIDSRQFRRMYRENCA</sequence>
<keyword evidence="3" id="KW-0269">Exonuclease</keyword>
<dbReference type="Gene3D" id="3.30.420.10">
    <property type="entry name" value="Ribonuclease H-like superfamily/Ribonuclease H"/>
    <property type="match status" value="1"/>
</dbReference>
<dbReference type="SUPFAM" id="SSF53098">
    <property type="entry name" value="Ribonuclease H-like"/>
    <property type="match status" value="1"/>
</dbReference>
<reference evidence="5" key="1">
    <citation type="journal article" date="2020" name="Nature">
        <title>Giant virus diversity and host interactions through global metagenomics.</title>
        <authorList>
            <person name="Schulz F."/>
            <person name="Roux S."/>
            <person name="Paez-Espino D."/>
            <person name="Jungbluth S."/>
            <person name="Walsh D.A."/>
            <person name="Denef V.J."/>
            <person name="McMahon K.D."/>
            <person name="Konstantinidis K.T."/>
            <person name="Eloe-Fadrosh E.A."/>
            <person name="Kyrpides N.C."/>
            <person name="Woyke T."/>
        </authorList>
    </citation>
    <scope>NUCLEOTIDE SEQUENCE</scope>
    <source>
        <strain evidence="5">GVMAG-M-3300009163-63</strain>
    </source>
</reference>
<dbReference type="CDD" id="cd06127">
    <property type="entry name" value="DEDDh"/>
    <property type="match status" value="1"/>
</dbReference>
<dbReference type="GO" id="GO:0003676">
    <property type="term" value="F:nucleic acid binding"/>
    <property type="evidence" value="ECO:0007669"/>
    <property type="project" value="InterPro"/>
</dbReference>
<dbReference type="AlphaFoldDB" id="A0A6C0EZ92"/>
<proteinExistence type="predicted"/>
<keyword evidence="1" id="KW-0540">Nuclease</keyword>
<evidence type="ECO:0000256" key="3">
    <source>
        <dbReference type="ARBA" id="ARBA00022839"/>
    </source>
</evidence>
<evidence type="ECO:0000313" key="5">
    <source>
        <dbReference type="EMBL" id="QHT34487.1"/>
    </source>
</evidence>
<dbReference type="PANTHER" id="PTHR30231:SF4">
    <property type="entry name" value="PROTEIN NEN2"/>
    <property type="match status" value="1"/>
</dbReference>
<organism evidence="5">
    <name type="scientific">viral metagenome</name>
    <dbReference type="NCBI Taxonomy" id="1070528"/>
    <lineage>
        <taxon>unclassified sequences</taxon>
        <taxon>metagenomes</taxon>
        <taxon>organismal metagenomes</taxon>
    </lineage>
</organism>
<name>A0A6C0EZ92_9ZZZZ</name>
<evidence type="ECO:0000256" key="1">
    <source>
        <dbReference type="ARBA" id="ARBA00022722"/>
    </source>
</evidence>
<dbReference type="PANTHER" id="PTHR30231">
    <property type="entry name" value="DNA POLYMERASE III SUBUNIT EPSILON"/>
    <property type="match status" value="1"/>
</dbReference>
<dbReference type="SMART" id="SM00479">
    <property type="entry name" value="EXOIII"/>
    <property type="match status" value="1"/>
</dbReference>